<dbReference type="Proteomes" id="UP000188993">
    <property type="component" value="Chromosome"/>
</dbReference>
<evidence type="ECO:0000313" key="2">
    <source>
        <dbReference type="EMBL" id="AQS53513.1"/>
    </source>
</evidence>
<evidence type="ECO:0000259" key="1">
    <source>
        <dbReference type="Pfam" id="PF12146"/>
    </source>
</evidence>
<evidence type="ECO:0000313" key="3">
    <source>
        <dbReference type="Proteomes" id="UP000188993"/>
    </source>
</evidence>
<sequence>MDQTNSNTFTFISRDGTEIVVYKWLPKKDIKVKGIVQISHGMAETARRYHRFAKELNANGFIVYANDHRGHGQSAESIKNLGYLGAEDGFRLLVEDIARLSDLIKETYPDLPVYMFSHSMGSFAAQRFIMDYPNKIEGLILSGSNGRQGALLGVGKGLAKLESSVRGKKAKSKLLDKLIFGTYNKKFEPKRTGSEWLTRDKDELDKYIENPYCGGVFPASFFYYFIDTLQYIEDENNFKKIPKQLPILIISGDQDPVGDFGKGVKKLYKRYEEVGVKDLSTKLYEGARHELLNEINRDEVTADIVEWLLKENK</sequence>
<dbReference type="AlphaFoldDB" id="A0A1S6IPM5"/>
<dbReference type="InterPro" id="IPR029058">
    <property type="entry name" value="AB_hydrolase_fold"/>
</dbReference>
<dbReference type="Pfam" id="PF12146">
    <property type="entry name" value="Hydrolase_4"/>
    <property type="match status" value="1"/>
</dbReference>
<dbReference type="InterPro" id="IPR051044">
    <property type="entry name" value="MAG_DAG_Lipase"/>
</dbReference>
<accession>A0A1S6IPM5</accession>
<dbReference type="KEGG" id="jda:BW727_101146"/>
<name>A0A1S6IPM5_9LACT</name>
<dbReference type="STRING" id="708126.BW727_101146"/>
<dbReference type="GO" id="GO:0070205">
    <property type="term" value="F:2-succinyl-6-hydroxy-2,4-cyclohexadiene-1-carboxylate synthase activity"/>
    <property type="evidence" value="ECO:0007669"/>
    <property type="project" value="UniProtKB-EC"/>
</dbReference>
<protein>
    <submittedName>
        <fullName evidence="2">2-succinyl-6-hydroxy-2, 4-cyclohexadiene-1-carboxylate synthase</fullName>
        <ecNumber evidence="2">4.2.99.20</ecNumber>
    </submittedName>
</protein>
<feature type="domain" description="Serine aminopeptidase S33" evidence="1">
    <location>
        <begin position="31"/>
        <end position="295"/>
    </location>
</feature>
<organism evidence="2 3">
    <name type="scientific">Jeotgalibaca dankookensis</name>
    <dbReference type="NCBI Taxonomy" id="708126"/>
    <lineage>
        <taxon>Bacteria</taxon>
        <taxon>Bacillati</taxon>
        <taxon>Bacillota</taxon>
        <taxon>Bacilli</taxon>
        <taxon>Lactobacillales</taxon>
        <taxon>Carnobacteriaceae</taxon>
        <taxon>Jeotgalibaca</taxon>
    </lineage>
</organism>
<dbReference type="Gene3D" id="3.40.50.1820">
    <property type="entry name" value="alpha/beta hydrolase"/>
    <property type="match status" value="1"/>
</dbReference>
<dbReference type="PANTHER" id="PTHR11614">
    <property type="entry name" value="PHOSPHOLIPASE-RELATED"/>
    <property type="match status" value="1"/>
</dbReference>
<dbReference type="EC" id="4.2.99.20" evidence="2"/>
<dbReference type="InterPro" id="IPR022742">
    <property type="entry name" value="Hydrolase_4"/>
</dbReference>
<reference evidence="2 3" key="1">
    <citation type="journal article" date="2014" name="Int. J. Syst. Evol. Microbiol.">
        <title>Jeotgalibaca dankookensis gen. nov., sp. nov., a member of the family Carnobacteriaceae, isolated from seujeot (Korean traditional food).</title>
        <authorList>
            <person name="Lee D.G."/>
            <person name="Trujillo M.E."/>
            <person name="Kang H."/>
            <person name="Ahn T.Y."/>
        </authorList>
    </citation>
    <scope>NUCLEOTIDE SEQUENCE [LARGE SCALE GENOMIC DNA]</scope>
    <source>
        <strain evidence="2 3">EX-07</strain>
    </source>
</reference>
<proteinExistence type="predicted"/>
<dbReference type="RefSeq" id="WP_062468989.1">
    <property type="nucleotide sequence ID" value="NZ_BBYN01000010.1"/>
</dbReference>
<keyword evidence="2" id="KW-0456">Lyase</keyword>
<dbReference type="EMBL" id="CP019728">
    <property type="protein sequence ID" value="AQS53513.1"/>
    <property type="molecule type" value="Genomic_DNA"/>
</dbReference>
<gene>
    <name evidence="2" type="primary">menH_1</name>
    <name evidence="2" type="ORF">BW727_101146</name>
</gene>
<dbReference type="OrthoDB" id="9806902at2"/>
<keyword evidence="3" id="KW-1185">Reference proteome</keyword>
<dbReference type="SUPFAM" id="SSF53474">
    <property type="entry name" value="alpha/beta-Hydrolases"/>
    <property type="match status" value="1"/>
</dbReference>